<evidence type="ECO:0000313" key="3">
    <source>
        <dbReference type="Proteomes" id="UP000066014"/>
    </source>
</evidence>
<feature type="compositionally biased region" description="Basic residues" evidence="1">
    <location>
        <begin position="163"/>
        <end position="173"/>
    </location>
</feature>
<evidence type="ECO:0000313" key="2">
    <source>
        <dbReference type="EMBL" id="BAO83845.1"/>
    </source>
</evidence>
<organism evidence="2 3">
    <name type="scientific">Serpentinimonas maccroryi</name>
    <dbReference type="NCBI Taxonomy" id="1458426"/>
    <lineage>
        <taxon>Bacteria</taxon>
        <taxon>Pseudomonadati</taxon>
        <taxon>Pseudomonadota</taxon>
        <taxon>Betaproteobacteria</taxon>
        <taxon>Burkholderiales</taxon>
        <taxon>Comamonadaceae</taxon>
        <taxon>Serpentinimonas</taxon>
    </lineage>
</organism>
<keyword evidence="3" id="KW-1185">Reference proteome</keyword>
<accession>A0A060NR91</accession>
<dbReference type="KEGG" id="cbab:SMCB_1617"/>
<name>A0A060NR91_9BURK</name>
<dbReference type="Proteomes" id="UP000066014">
    <property type="component" value="Chromosome"/>
</dbReference>
<dbReference type="AlphaFoldDB" id="A0A060NR91"/>
<protein>
    <submittedName>
        <fullName evidence="2">NADH:ubiquinone oxidoreductase subunit 2 chain N</fullName>
    </submittedName>
</protein>
<dbReference type="EMBL" id="AP014569">
    <property type="protein sequence ID" value="BAO83845.1"/>
    <property type="molecule type" value="Genomic_DNA"/>
</dbReference>
<reference evidence="2 3" key="1">
    <citation type="journal article" date="2014" name="Nat. Commun.">
        <title>Physiological and genomic features of highly alkaliphilic hydrogen-utilizing Betaproteobacteria from a continental serpentinizing site.</title>
        <authorList>
            <person name="Suzuki S."/>
            <person name="Kuenen J.G."/>
            <person name="Schipper K."/>
            <person name="van der Velde S."/>
            <person name="Ishii S."/>
            <person name="Wu A."/>
            <person name="Sorokin D.Y."/>
            <person name="Tenney A."/>
            <person name="Meng X.Y."/>
            <person name="Morrill P.L."/>
            <person name="Kamagata Y."/>
            <person name="Muyzer G."/>
            <person name="Nealson K.H."/>
        </authorList>
    </citation>
    <scope>NUCLEOTIDE SEQUENCE [LARGE SCALE GENOMIC DNA]</scope>
    <source>
        <strain evidence="2 3">B1</strain>
    </source>
</reference>
<feature type="region of interest" description="Disordered" evidence="1">
    <location>
        <begin position="138"/>
        <end position="173"/>
    </location>
</feature>
<sequence length="173" mass="19333">MRFDADRGVQTETVDVGTELLACHSLARQRAPELQHLLPSAGAKGDAVSDGRGLQWPRAVRACLAVGIRLGQVGLPHVLDQHTPASEHLHEPGDDGLQQRLQRVVGGRTRLDEAGRAAVAYVGLEPGSVQQMAREHALHHLQHRRDQLRLRGQQHAQRDRQRQHPLAHRHMRR</sequence>
<keyword evidence="2" id="KW-0830">Ubiquinone</keyword>
<feature type="compositionally biased region" description="Basic and acidic residues" evidence="1">
    <location>
        <begin position="138"/>
        <end position="149"/>
    </location>
</feature>
<gene>
    <name evidence="2" type="ORF">SMCB_1617</name>
</gene>
<evidence type="ECO:0000256" key="1">
    <source>
        <dbReference type="SAM" id="MobiDB-lite"/>
    </source>
</evidence>
<dbReference type="HOGENOM" id="CLU_1545000_0_0_4"/>
<proteinExistence type="predicted"/>